<keyword evidence="5" id="KW-0560">Oxidoreductase</keyword>
<dbReference type="InterPro" id="IPR017941">
    <property type="entry name" value="Rieske_2Fe-2S"/>
</dbReference>
<comment type="subunit">
    <text evidence="10">Homotrimer. The two-component system 3-ketosteroid-9-alpha-monooxygenase is composed of an oxygenase component KshA and a reductase component KshB.</text>
</comment>
<comment type="cofactor">
    <cofactor evidence="1">
        <name>Fe cation</name>
        <dbReference type="ChEBI" id="CHEBI:24875"/>
    </cofactor>
</comment>
<sequence>MAKIALSMKPTGWFQIAWSKEIGVGEVKPLRYFGQDLVAFRTRSGRLHVFDAYCEHLGAHLGYGGTVSGEHLVCPFHGWEWNGEGRNACIPYQDRPNKARRIRTWPVAERNECAFVWHDVAGREPLFEVPDVFTGFGDGLTAGDFYPGYPVGTLIRERLELHPQYVIENGVDFAHFKFVHRAAEMPRFTKQEFDDWVFHVAFDMTFRPSRGSAVKGAGTEIKGGAEAMNVGISLGLSRAWGADNMRSLVSVTPVDEDTSDIRSTSWFQRLPGDDSPELPEKLYRRLSIANNQFLADVAIWEHQRYSEPPGLATAEAKGFRTLRRWATRFYPDEDTNRLLSLQDAGTEAPEDAYPEDEPQPVDRTTGATG</sequence>
<dbReference type="InterPro" id="IPR045605">
    <property type="entry name" value="KshA-like_C"/>
</dbReference>
<keyword evidence="3" id="KW-0479">Metal-binding</keyword>
<evidence type="ECO:0000313" key="13">
    <source>
        <dbReference type="EMBL" id="MDQ7903717.1"/>
    </source>
</evidence>
<dbReference type="Gene3D" id="3.90.380.10">
    <property type="entry name" value="Naphthalene 1,2-dioxygenase Alpha Subunit, Chain A, domain 1"/>
    <property type="match status" value="1"/>
</dbReference>
<dbReference type="SUPFAM" id="SSF50022">
    <property type="entry name" value="ISP domain"/>
    <property type="match status" value="1"/>
</dbReference>
<reference evidence="13 14" key="1">
    <citation type="submission" date="2023-08" db="EMBL/GenBank/DDBJ databases">
        <title>Phytohabitans sansha sp. nov., isolated from marine sediment.</title>
        <authorList>
            <person name="Zhao Y."/>
            <person name="Yi K."/>
        </authorList>
    </citation>
    <scope>NUCLEOTIDE SEQUENCE [LARGE SCALE GENOMIC DNA]</scope>
    <source>
        <strain evidence="13 14">ZYX-F-186</strain>
    </source>
</reference>
<keyword evidence="8" id="KW-0443">Lipid metabolism</keyword>
<dbReference type="Pfam" id="PF19298">
    <property type="entry name" value="KshA_C"/>
    <property type="match status" value="1"/>
</dbReference>
<keyword evidence="6" id="KW-0408">Iron</keyword>
<gene>
    <name evidence="13" type="ORF">RB614_04200</name>
</gene>
<feature type="compositionally biased region" description="Acidic residues" evidence="11">
    <location>
        <begin position="348"/>
        <end position="359"/>
    </location>
</feature>
<comment type="caution">
    <text evidence="13">The sequence shown here is derived from an EMBL/GenBank/DDBJ whole genome shotgun (WGS) entry which is preliminary data.</text>
</comment>
<dbReference type="PANTHER" id="PTHR21266:SF60">
    <property type="entry name" value="3-KETOSTEROID-9-ALPHA-MONOOXYGENASE, OXYGENASE COMPONENT"/>
    <property type="match status" value="1"/>
</dbReference>
<name>A0ABU0Z9I8_9ACTN</name>
<dbReference type="InterPro" id="IPR050584">
    <property type="entry name" value="Cholesterol_7-desaturase"/>
</dbReference>
<evidence type="ECO:0000256" key="4">
    <source>
        <dbReference type="ARBA" id="ARBA00022963"/>
    </source>
</evidence>
<evidence type="ECO:0000259" key="12">
    <source>
        <dbReference type="PROSITE" id="PS51296"/>
    </source>
</evidence>
<accession>A0ABU0Z9I8</accession>
<dbReference type="InterPro" id="IPR036922">
    <property type="entry name" value="Rieske_2Fe-2S_sf"/>
</dbReference>
<evidence type="ECO:0000256" key="9">
    <source>
        <dbReference type="ARBA" id="ARBA00030944"/>
    </source>
</evidence>
<evidence type="ECO:0000256" key="2">
    <source>
        <dbReference type="ARBA" id="ARBA00022714"/>
    </source>
</evidence>
<dbReference type="RefSeq" id="WP_308710992.1">
    <property type="nucleotide sequence ID" value="NZ_JAVHUY010000003.1"/>
</dbReference>
<dbReference type="PROSITE" id="PS51296">
    <property type="entry name" value="RIESKE"/>
    <property type="match status" value="1"/>
</dbReference>
<dbReference type="EMBL" id="JAVHUY010000003">
    <property type="protein sequence ID" value="MDQ7903717.1"/>
    <property type="molecule type" value="Genomic_DNA"/>
</dbReference>
<proteinExistence type="predicted"/>
<evidence type="ECO:0000256" key="7">
    <source>
        <dbReference type="ARBA" id="ARBA00023014"/>
    </source>
</evidence>
<evidence type="ECO:0000256" key="8">
    <source>
        <dbReference type="ARBA" id="ARBA00023221"/>
    </source>
</evidence>
<dbReference type="Proteomes" id="UP001230908">
    <property type="component" value="Unassembled WGS sequence"/>
</dbReference>
<organism evidence="13 14">
    <name type="scientific">Phytohabitans maris</name>
    <dbReference type="NCBI Taxonomy" id="3071409"/>
    <lineage>
        <taxon>Bacteria</taxon>
        <taxon>Bacillati</taxon>
        <taxon>Actinomycetota</taxon>
        <taxon>Actinomycetes</taxon>
        <taxon>Micromonosporales</taxon>
        <taxon>Micromonosporaceae</taxon>
    </lineage>
</organism>
<evidence type="ECO:0000256" key="1">
    <source>
        <dbReference type="ARBA" id="ARBA00001962"/>
    </source>
</evidence>
<evidence type="ECO:0000256" key="6">
    <source>
        <dbReference type="ARBA" id="ARBA00023004"/>
    </source>
</evidence>
<dbReference type="Pfam" id="PF00355">
    <property type="entry name" value="Rieske"/>
    <property type="match status" value="1"/>
</dbReference>
<evidence type="ECO:0000256" key="10">
    <source>
        <dbReference type="ARBA" id="ARBA00046982"/>
    </source>
</evidence>
<feature type="region of interest" description="Disordered" evidence="11">
    <location>
        <begin position="336"/>
        <end position="369"/>
    </location>
</feature>
<dbReference type="PANTHER" id="PTHR21266">
    <property type="entry name" value="IRON-SULFUR DOMAIN CONTAINING PROTEIN"/>
    <property type="match status" value="1"/>
</dbReference>
<evidence type="ECO:0000256" key="3">
    <source>
        <dbReference type="ARBA" id="ARBA00022723"/>
    </source>
</evidence>
<evidence type="ECO:0000313" key="14">
    <source>
        <dbReference type="Proteomes" id="UP001230908"/>
    </source>
</evidence>
<protein>
    <recommendedName>
        <fullName evidence="9">Rieske-type oxygenase</fullName>
    </recommendedName>
</protein>
<dbReference type="SUPFAM" id="SSF55961">
    <property type="entry name" value="Bet v1-like"/>
    <property type="match status" value="1"/>
</dbReference>
<feature type="domain" description="Rieske" evidence="12">
    <location>
        <begin position="13"/>
        <end position="116"/>
    </location>
</feature>
<keyword evidence="2" id="KW-0001">2Fe-2S</keyword>
<dbReference type="Gene3D" id="2.102.10.10">
    <property type="entry name" value="Rieske [2Fe-2S] iron-sulphur domain"/>
    <property type="match status" value="1"/>
</dbReference>
<keyword evidence="8" id="KW-0753">Steroid metabolism</keyword>
<keyword evidence="14" id="KW-1185">Reference proteome</keyword>
<keyword evidence="7" id="KW-0411">Iron-sulfur</keyword>
<evidence type="ECO:0000256" key="11">
    <source>
        <dbReference type="SAM" id="MobiDB-lite"/>
    </source>
</evidence>
<evidence type="ECO:0000256" key="5">
    <source>
        <dbReference type="ARBA" id="ARBA00023002"/>
    </source>
</evidence>
<keyword evidence="4" id="KW-0442">Lipid degradation</keyword>